<evidence type="ECO:0000313" key="5">
    <source>
        <dbReference type="EMBL" id="SDG41207.1"/>
    </source>
</evidence>
<evidence type="ECO:0000313" key="3">
    <source>
        <dbReference type="EMBL" id="SDG41171.1"/>
    </source>
</evidence>
<dbReference type="AlphaFoldDB" id="A0A1G7U1H7"/>
<dbReference type="EMBL" id="FNCW01000001">
    <property type="protein sequence ID" value="SDG41207.1"/>
    <property type="molecule type" value="Genomic_DNA"/>
</dbReference>
<dbReference type="EMBL" id="FNCW01000001">
    <property type="protein sequence ID" value="SDG41171.1"/>
    <property type="molecule type" value="Genomic_DNA"/>
</dbReference>
<dbReference type="OrthoDB" id="1448320at2"/>
<dbReference type="PROSITE" id="PS51257">
    <property type="entry name" value="PROKAR_LIPOPROTEIN"/>
    <property type="match status" value="1"/>
</dbReference>
<keyword evidence="2" id="KW-0732">Signal</keyword>
<gene>
    <name evidence="3" type="ORF">SAMN04488027_101181</name>
    <name evidence="4" type="ORF">SAMN04488027_101182</name>
    <name evidence="5" type="ORF">SAMN04488027_101183</name>
    <name evidence="6" type="ORF">SAMN04488027_101184</name>
</gene>
<feature type="region of interest" description="Disordered" evidence="1">
    <location>
        <begin position="25"/>
        <end position="59"/>
    </location>
</feature>
<accession>A0A1G7U1H7</accession>
<sequence>MKSIIGIFTMLCLLFFAGCSPESFSDDQYEGQTPEEVFGNGGENRVYKATNTPPDDSDL</sequence>
<name>A0A1G7U1H7_9FLAO</name>
<protein>
    <recommendedName>
        <fullName evidence="8">Secreted protein</fullName>
    </recommendedName>
</protein>
<evidence type="ECO:0000313" key="6">
    <source>
        <dbReference type="EMBL" id="SDG41228.1"/>
    </source>
</evidence>
<dbReference type="Proteomes" id="UP000199296">
    <property type="component" value="Unassembled WGS sequence"/>
</dbReference>
<evidence type="ECO:0000256" key="2">
    <source>
        <dbReference type="SAM" id="SignalP"/>
    </source>
</evidence>
<dbReference type="EMBL" id="FNCW01000001">
    <property type="protein sequence ID" value="SDG41228.1"/>
    <property type="molecule type" value="Genomic_DNA"/>
</dbReference>
<evidence type="ECO:0000313" key="7">
    <source>
        <dbReference type="Proteomes" id="UP000199296"/>
    </source>
</evidence>
<dbReference type="STRING" id="470826.SAMN04488027_101181"/>
<feature type="signal peptide" evidence="2">
    <location>
        <begin position="1"/>
        <end position="25"/>
    </location>
</feature>
<proteinExistence type="predicted"/>
<evidence type="ECO:0000256" key="1">
    <source>
        <dbReference type="SAM" id="MobiDB-lite"/>
    </source>
</evidence>
<dbReference type="EMBL" id="FNCW01000001">
    <property type="protein sequence ID" value="SDG41188.1"/>
    <property type="molecule type" value="Genomic_DNA"/>
</dbReference>
<feature type="compositionally biased region" description="Polar residues" evidence="1">
    <location>
        <begin position="49"/>
        <end position="59"/>
    </location>
</feature>
<organism evidence="3 7">
    <name type="scientific">Psychroflexus sediminis</name>
    <dbReference type="NCBI Taxonomy" id="470826"/>
    <lineage>
        <taxon>Bacteria</taxon>
        <taxon>Pseudomonadati</taxon>
        <taxon>Bacteroidota</taxon>
        <taxon>Flavobacteriia</taxon>
        <taxon>Flavobacteriales</taxon>
        <taxon>Flavobacteriaceae</taxon>
        <taxon>Psychroflexus</taxon>
    </lineage>
</organism>
<feature type="chain" id="PRO_5011894685" description="Secreted protein" evidence="2">
    <location>
        <begin position="26"/>
        <end position="59"/>
    </location>
</feature>
<evidence type="ECO:0008006" key="8">
    <source>
        <dbReference type="Google" id="ProtNLM"/>
    </source>
</evidence>
<dbReference type="RefSeq" id="WP_093364398.1">
    <property type="nucleotide sequence ID" value="NZ_FNCW01000001.1"/>
</dbReference>
<reference evidence="3 7" key="1">
    <citation type="submission" date="2016-10" db="EMBL/GenBank/DDBJ databases">
        <authorList>
            <person name="de Groot N.N."/>
        </authorList>
    </citation>
    <scope>NUCLEOTIDE SEQUENCE [LARGE SCALE GENOMIC DNA]</scope>
    <source>
        <strain evidence="3 7">DSM 19803</strain>
    </source>
</reference>
<evidence type="ECO:0000313" key="4">
    <source>
        <dbReference type="EMBL" id="SDG41188.1"/>
    </source>
</evidence>
<keyword evidence="7" id="KW-1185">Reference proteome</keyword>